<keyword evidence="3 7" id="KW-0694">RNA-binding</keyword>
<reference evidence="10 11" key="1">
    <citation type="journal article" date="2013" name="Genome Announc.">
        <title>Genome Sequence of Novosphingobium lindaniclasticum LE124T, Isolated from a Hexachlorocyclohexane Dumpsite.</title>
        <authorList>
            <person name="Saxena A."/>
            <person name="Nayyar N."/>
            <person name="Sangwan N."/>
            <person name="Kumari R."/>
            <person name="Khurana J.P."/>
            <person name="Lal R."/>
        </authorList>
    </citation>
    <scope>NUCLEOTIDE SEQUENCE [LARGE SCALE GENOMIC DNA]</scope>
    <source>
        <strain evidence="10 11">LE124</strain>
    </source>
</reference>
<feature type="domain" description="S1 motif" evidence="9">
    <location>
        <begin position="286"/>
        <end position="356"/>
    </location>
</feature>
<keyword evidence="5 7" id="KW-0687">Ribonucleoprotein</keyword>
<evidence type="ECO:0000256" key="4">
    <source>
        <dbReference type="ARBA" id="ARBA00022980"/>
    </source>
</evidence>
<dbReference type="PANTHER" id="PTHR10724:SF7">
    <property type="entry name" value="SMALL RIBOSOMAL SUBUNIT PROTEIN BS1C"/>
    <property type="match status" value="1"/>
</dbReference>
<dbReference type="Proteomes" id="UP000015527">
    <property type="component" value="Unassembled WGS sequence"/>
</dbReference>
<dbReference type="CDD" id="cd04465">
    <property type="entry name" value="S1_RPS1_repeat_ec2_hs2"/>
    <property type="match status" value="1"/>
</dbReference>
<dbReference type="PIRSF" id="PIRSF002111">
    <property type="entry name" value="RpsA"/>
    <property type="match status" value="1"/>
</dbReference>
<feature type="domain" description="S1 motif" evidence="9">
    <location>
        <begin position="373"/>
        <end position="443"/>
    </location>
</feature>
<evidence type="ECO:0000256" key="8">
    <source>
        <dbReference type="SAM" id="MobiDB-lite"/>
    </source>
</evidence>
<dbReference type="FunFam" id="2.40.50.140:FF:000018">
    <property type="entry name" value="30S ribosomal protein S1"/>
    <property type="match status" value="1"/>
</dbReference>
<feature type="domain" description="S1 motif" evidence="9">
    <location>
        <begin position="201"/>
        <end position="269"/>
    </location>
</feature>
<dbReference type="NCBIfam" id="NF004952">
    <property type="entry name" value="PRK06299.1-2"/>
    <property type="match status" value="1"/>
</dbReference>
<dbReference type="GO" id="GO:0005840">
    <property type="term" value="C:ribosome"/>
    <property type="evidence" value="ECO:0007669"/>
    <property type="project" value="UniProtKB-KW"/>
</dbReference>
<keyword evidence="2" id="KW-0677">Repeat</keyword>
<dbReference type="SUPFAM" id="SSF50249">
    <property type="entry name" value="Nucleic acid-binding proteins"/>
    <property type="match status" value="6"/>
</dbReference>
<dbReference type="Pfam" id="PF00575">
    <property type="entry name" value="S1"/>
    <property type="match status" value="6"/>
</dbReference>
<dbReference type="eggNOG" id="COG0539">
    <property type="taxonomic scope" value="Bacteria"/>
</dbReference>
<dbReference type="CDD" id="cd05688">
    <property type="entry name" value="S1_RPS1_repeat_ec3"/>
    <property type="match status" value="1"/>
</dbReference>
<comment type="caution">
    <text evidence="10">The sequence shown here is derived from an EMBL/GenBank/DDBJ whole genome shotgun (WGS) entry which is preliminary data.</text>
</comment>
<dbReference type="PROSITE" id="PS50126">
    <property type="entry name" value="S1"/>
    <property type="match status" value="6"/>
</dbReference>
<gene>
    <name evidence="10" type="ORF">L284_07170</name>
</gene>
<evidence type="ECO:0000256" key="2">
    <source>
        <dbReference type="ARBA" id="ARBA00022737"/>
    </source>
</evidence>
<dbReference type="Gene3D" id="2.40.50.140">
    <property type="entry name" value="Nucleic acid-binding proteins"/>
    <property type="match status" value="6"/>
</dbReference>
<dbReference type="OrthoDB" id="9804077at2"/>
<name>T0J6L1_9SPHN</name>
<dbReference type="SMART" id="SM00316">
    <property type="entry name" value="S1"/>
    <property type="match status" value="6"/>
</dbReference>
<accession>T0J6L1</accession>
<dbReference type="RefSeq" id="WP_021233345.1">
    <property type="nucleotide sequence ID" value="NZ_ATHL01000054.1"/>
</dbReference>
<feature type="domain" description="S1 motif" evidence="9">
    <location>
        <begin position="30"/>
        <end position="96"/>
    </location>
</feature>
<evidence type="ECO:0000256" key="7">
    <source>
        <dbReference type="PIRNR" id="PIRNR002111"/>
    </source>
</evidence>
<dbReference type="PATRIC" id="fig|1096930.3.peg.1410"/>
<dbReference type="GO" id="GO:0003729">
    <property type="term" value="F:mRNA binding"/>
    <property type="evidence" value="ECO:0007669"/>
    <property type="project" value="TreeGrafter"/>
</dbReference>
<feature type="domain" description="S1 motif" evidence="9">
    <location>
        <begin position="466"/>
        <end position="537"/>
    </location>
</feature>
<dbReference type="InterPro" id="IPR003029">
    <property type="entry name" value="S1_domain"/>
</dbReference>
<dbReference type="GO" id="GO:0006412">
    <property type="term" value="P:translation"/>
    <property type="evidence" value="ECO:0007669"/>
    <property type="project" value="InterPro"/>
</dbReference>
<dbReference type="PANTHER" id="PTHR10724">
    <property type="entry name" value="30S RIBOSOMAL PROTEIN S1"/>
    <property type="match status" value="1"/>
</dbReference>
<dbReference type="PRINTS" id="PR00681">
    <property type="entry name" value="RIBOSOMALS1"/>
</dbReference>
<evidence type="ECO:0000256" key="3">
    <source>
        <dbReference type="ARBA" id="ARBA00022884"/>
    </source>
</evidence>
<evidence type="ECO:0000256" key="5">
    <source>
        <dbReference type="ARBA" id="ARBA00023274"/>
    </source>
</evidence>
<evidence type="ECO:0000259" key="9">
    <source>
        <dbReference type="PROSITE" id="PS50126"/>
    </source>
</evidence>
<evidence type="ECO:0000313" key="11">
    <source>
        <dbReference type="Proteomes" id="UP000015527"/>
    </source>
</evidence>
<protein>
    <recommendedName>
        <fullName evidence="7">30S ribosomal protein S1</fullName>
    </recommendedName>
</protein>
<comment type="similarity">
    <text evidence="1 7">Belongs to the bacterial ribosomal protein bS1 family.</text>
</comment>
<dbReference type="GO" id="GO:0003735">
    <property type="term" value="F:structural constituent of ribosome"/>
    <property type="evidence" value="ECO:0007669"/>
    <property type="project" value="InterPro"/>
</dbReference>
<dbReference type="InterPro" id="IPR050437">
    <property type="entry name" value="Ribos_protein_bS1-like"/>
</dbReference>
<dbReference type="EMBL" id="ATHL01000054">
    <property type="protein sequence ID" value="EQB17609.1"/>
    <property type="molecule type" value="Genomic_DNA"/>
</dbReference>
<dbReference type="AlphaFoldDB" id="T0J6L1"/>
<proteinExistence type="inferred from homology"/>
<dbReference type="NCBIfam" id="TIGR00717">
    <property type="entry name" value="rpsA"/>
    <property type="match status" value="1"/>
</dbReference>
<evidence type="ECO:0000256" key="6">
    <source>
        <dbReference type="ARBA" id="ARBA00025604"/>
    </source>
</evidence>
<dbReference type="InterPro" id="IPR035104">
    <property type="entry name" value="Ribosomal_protein_S1-like"/>
</dbReference>
<dbReference type="InterPro" id="IPR012340">
    <property type="entry name" value="NA-bd_OB-fold"/>
</dbReference>
<evidence type="ECO:0000256" key="1">
    <source>
        <dbReference type="ARBA" id="ARBA00006767"/>
    </source>
</evidence>
<sequence length="570" mass="61860">MATSANPTRDDFAKMLDDQLGGVADDGFEGRVVKGTVTAIENDKAVIDVGLKSEGRVALREFARGEGEHGLKVGDEVEVYVDRVENADGEAMLSRDRARREAAWDKLENEFGEGKRVEGVIFGRVKGGFTVDLDGAVAFLPGSQVDIRPVRDVTPLMDVPQPFQILKMDRRRGNIVVSRRAVLEETRAEQRSELIDKLSEGQVIEGVVKNITDYGAFVDLGGIDGLLHVTDMSYKRVNHPSEVIAIGDTVKVQIIRINQDTQRISLGMKQLESDPWEGAAVKYPVGAKLSGTVTNITEYGAFVELEAGIEGLVHVSEMSWTKKNVHPGKIVSTSQEVEVVVLEVDSDKRRISLGLKQAQQNPWEAFAEKHPVGSQVEGEVKNATEFGLFIGLDGDVDGMVHMSDIAWGISGEDALALHRKGEQVSAVVLDVDVEKERISLGMKQLERGAPAAGGVAATGGSSLRRNEVVTVTVLEVRDGGLEVQAGDDGATGFIKRSDLGRDRDEQRPDRFQVGQKLDAMVTGFDRSKKPNFSVKARQLAEEKEAVEQYGSSDSGASLGDILGEALKNRS</sequence>
<dbReference type="InterPro" id="IPR000110">
    <property type="entry name" value="Ribosomal_bS1"/>
</dbReference>
<evidence type="ECO:0000313" key="10">
    <source>
        <dbReference type="EMBL" id="EQB17609.1"/>
    </source>
</evidence>
<keyword evidence="11" id="KW-1185">Reference proteome</keyword>
<dbReference type="CDD" id="cd05687">
    <property type="entry name" value="S1_RPS1_repeat_ec1_hs1"/>
    <property type="match status" value="1"/>
</dbReference>
<dbReference type="NCBIfam" id="NF004955">
    <property type="entry name" value="PRK06299.1-5"/>
    <property type="match status" value="1"/>
</dbReference>
<comment type="function">
    <text evidence="6 7">Binds mRNA; thus facilitating recognition of the initiation point. It is needed to translate mRNA with a short Shine-Dalgarno (SD) purine-rich sequence.</text>
</comment>
<keyword evidence="4 7" id="KW-0689">Ribosomal protein</keyword>
<dbReference type="GO" id="GO:1990904">
    <property type="term" value="C:ribonucleoprotein complex"/>
    <property type="evidence" value="ECO:0007669"/>
    <property type="project" value="UniProtKB-KW"/>
</dbReference>
<feature type="region of interest" description="Disordered" evidence="8">
    <location>
        <begin position="545"/>
        <end position="570"/>
    </location>
</feature>
<organism evidence="10 11">
    <name type="scientific">Novosphingobium lindaniclasticum LE124</name>
    <dbReference type="NCBI Taxonomy" id="1096930"/>
    <lineage>
        <taxon>Bacteria</taxon>
        <taxon>Pseudomonadati</taxon>
        <taxon>Pseudomonadota</taxon>
        <taxon>Alphaproteobacteria</taxon>
        <taxon>Sphingomonadales</taxon>
        <taxon>Sphingomonadaceae</taxon>
        <taxon>Novosphingobium</taxon>
    </lineage>
</organism>
<feature type="domain" description="S1 motif" evidence="9">
    <location>
        <begin position="114"/>
        <end position="180"/>
    </location>
</feature>
<dbReference type="FunFam" id="2.40.50.140:FF:000011">
    <property type="entry name" value="30S ribosomal protein S1"/>
    <property type="match status" value="1"/>
</dbReference>